<evidence type="ECO:0000256" key="1">
    <source>
        <dbReference type="SAM" id="Phobius"/>
    </source>
</evidence>
<evidence type="ECO:0000313" key="3">
    <source>
        <dbReference type="Proteomes" id="UP001362100"/>
    </source>
</evidence>
<accession>A0ABU8PMX8</accession>
<gene>
    <name evidence="2" type="ORF">WH298_02455</name>
</gene>
<keyword evidence="1" id="KW-1133">Transmembrane helix</keyword>
<feature type="transmembrane region" description="Helical" evidence="1">
    <location>
        <begin position="64"/>
        <end position="84"/>
    </location>
</feature>
<feature type="transmembrane region" description="Helical" evidence="1">
    <location>
        <begin position="36"/>
        <end position="57"/>
    </location>
</feature>
<dbReference type="Proteomes" id="UP001362100">
    <property type="component" value="Unassembled WGS sequence"/>
</dbReference>
<feature type="transmembrane region" description="Helical" evidence="1">
    <location>
        <begin position="159"/>
        <end position="177"/>
    </location>
</feature>
<feature type="transmembrane region" description="Helical" evidence="1">
    <location>
        <begin position="7"/>
        <end position="24"/>
    </location>
</feature>
<keyword evidence="1" id="KW-0812">Transmembrane</keyword>
<name>A0ABU8PMX8_9GAMM</name>
<evidence type="ECO:0000313" key="2">
    <source>
        <dbReference type="EMBL" id="MEJ5044090.1"/>
    </source>
</evidence>
<reference evidence="2 3" key="1">
    <citation type="submission" date="2023-12" db="EMBL/GenBank/DDBJ databases">
        <title>Gut-associated functions are favored during microbiome assembly across C. elegans life.</title>
        <authorList>
            <person name="Zimmermann J."/>
        </authorList>
    </citation>
    <scope>NUCLEOTIDE SEQUENCE [LARGE SCALE GENOMIC DNA]</scope>
    <source>
        <strain evidence="2 3">BIGb0393</strain>
    </source>
</reference>
<feature type="transmembrane region" description="Helical" evidence="1">
    <location>
        <begin position="343"/>
        <end position="360"/>
    </location>
</feature>
<feature type="transmembrane region" description="Helical" evidence="1">
    <location>
        <begin position="221"/>
        <end position="241"/>
    </location>
</feature>
<proteinExistence type="predicted"/>
<feature type="transmembrane region" description="Helical" evidence="1">
    <location>
        <begin position="293"/>
        <end position="314"/>
    </location>
</feature>
<protein>
    <recommendedName>
        <fullName evidence="4">Wzy</fullName>
    </recommendedName>
</protein>
<keyword evidence="3" id="KW-1185">Reference proteome</keyword>
<evidence type="ECO:0008006" key="4">
    <source>
        <dbReference type="Google" id="ProtNLM"/>
    </source>
</evidence>
<dbReference type="RefSeq" id="WP_180822133.1">
    <property type="nucleotide sequence ID" value="NZ_JACAWY010000001.1"/>
</dbReference>
<sequence length="372" mass="43027">MYKRRMIILLTYIFFLNGALYYFFPSQHYLMGGVGGWIQYIKYLVFIPIILISCASLPNLKKYLSWYLVLFMFLIVTNLIGMVWVSEQNLLLFQLFFPFLTFIVAGGENNFKITLKDFCFFYWVLILSTLLFSFFEVYYNTFGDIYSRSGFRATGPFMNPNNTGLVASLLSIIFYIIEPKKTHRIVSLLLCIFVILLSGSKTALLVYIIGLFFSVSAIHRVAIFITCAILGMAFVFYQQVISLNTSIREFTLESAYIRYQTITDLFTTYGQDLKGILFGVYNTSLVDNAYLDILLFSGILMLVFFIFVQFIAVVKCIKAKNKVLLICHLMLFLMMLTTNIPRLWPLGYIYWLVVGLSFLLKTSPRKSNLIFS</sequence>
<feature type="transmembrane region" description="Helical" evidence="1">
    <location>
        <begin position="119"/>
        <end position="139"/>
    </location>
</feature>
<organism evidence="2 3">
    <name type="scientific">Pantoea nemavictus</name>
    <dbReference type="NCBI Taxonomy" id="2726955"/>
    <lineage>
        <taxon>Bacteria</taxon>
        <taxon>Pseudomonadati</taxon>
        <taxon>Pseudomonadota</taxon>
        <taxon>Gammaproteobacteria</taxon>
        <taxon>Enterobacterales</taxon>
        <taxon>Erwiniaceae</taxon>
        <taxon>Pantoea</taxon>
    </lineage>
</organism>
<dbReference type="EMBL" id="JBBGZW010000001">
    <property type="protein sequence ID" value="MEJ5044090.1"/>
    <property type="molecule type" value="Genomic_DNA"/>
</dbReference>
<comment type="caution">
    <text evidence="2">The sequence shown here is derived from an EMBL/GenBank/DDBJ whole genome shotgun (WGS) entry which is preliminary data.</text>
</comment>
<feature type="transmembrane region" description="Helical" evidence="1">
    <location>
        <begin position="189"/>
        <end position="215"/>
    </location>
</feature>
<keyword evidence="1" id="KW-0472">Membrane</keyword>
<feature type="transmembrane region" description="Helical" evidence="1">
    <location>
        <begin position="90"/>
        <end position="107"/>
    </location>
</feature>